<evidence type="ECO:0000313" key="1">
    <source>
        <dbReference type="EMBL" id="MFD2918867.1"/>
    </source>
</evidence>
<organism evidence="1 2">
    <name type="scientific">Terrimonas rubra</name>
    <dbReference type="NCBI Taxonomy" id="1035890"/>
    <lineage>
        <taxon>Bacteria</taxon>
        <taxon>Pseudomonadati</taxon>
        <taxon>Bacteroidota</taxon>
        <taxon>Chitinophagia</taxon>
        <taxon>Chitinophagales</taxon>
        <taxon>Chitinophagaceae</taxon>
        <taxon>Terrimonas</taxon>
    </lineage>
</organism>
<protein>
    <submittedName>
        <fullName evidence="1">DUF3800 domain-containing protein</fullName>
    </submittedName>
</protein>
<gene>
    <name evidence="1" type="ORF">ACFS6H_04035</name>
</gene>
<dbReference type="Pfam" id="PF12686">
    <property type="entry name" value="DUF3800"/>
    <property type="match status" value="1"/>
</dbReference>
<name>A0ABW6A2A3_9BACT</name>
<keyword evidence="2" id="KW-1185">Reference proteome</keyword>
<proteinExistence type="predicted"/>
<comment type="caution">
    <text evidence="1">The sequence shown here is derived from an EMBL/GenBank/DDBJ whole genome shotgun (WGS) entry which is preliminary data.</text>
</comment>
<reference evidence="2" key="1">
    <citation type="journal article" date="2019" name="Int. J. Syst. Evol. Microbiol.">
        <title>The Global Catalogue of Microorganisms (GCM) 10K type strain sequencing project: providing services to taxonomists for standard genome sequencing and annotation.</title>
        <authorList>
            <consortium name="The Broad Institute Genomics Platform"/>
            <consortium name="The Broad Institute Genome Sequencing Center for Infectious Disease"/>
            <person name="Wu L."/>
            <person name="Ma J."/>
        </authorList>
    </citation>
    <scope>NUCLEOTIDE SEQUENCE [LARGE SCALE GENOMIC DNA]</scope>
    <source>
        <strain evidence="2">KCTC 23299</strain>
    </source>
</reference>
<sequence>MEIMDIRKSIKAMHPHVDFDVSLTFYYDETNNIKKLHLKKGDFNVDYKANFVLGGFCFNGSRPNVEDIFDRIPLQPTVNEVKLKLLATGEFADCLVSPKLKTFLENVSKKDIYLHISSLNLLYYSLVDIVQSALPKELLIFSHGFKTALYIACKANIDSVVPVLLKYTYPNVPHESLYNFVVELMAIIEPFKQDQMIGESIVELDRCLRKKANEDDLLFITDEEDHMLIKGLLELYTRPIYHFVNSEHIFDNEGEIKEQIANFPMFNNGEKLSNYKFLDSKTDKLIQASDVIVGLTGKFFKFINSKSRDEMKQEIAGMTQLQLENLDLFLGLFEKSLGYNQGLIHYTDSFDAILKIAF</sequence>
<dbReference type="Proteomes" id="UP001597511">
    <property type="component" value="Unassembled WGS sequence"/>
</dbReference>
<dbReference type="InterPro" id="IPR024524">
    <property type="entry name" value="DUF3800"/>
</dbReference>
<dbReference type="RefSeq" id="WP_386095469.1">
    <property type="nucleotide sequence ID" value="NZ_JBHUOZ010000001.1"/>
</dbReference>
<evidence type="ECO:0000313" key="2">
    <source>
        <dbReference type="Proteomes" id="UP001597511"/>
    </source>
</evidence>
<accession>A0ABW6A2A3</accession>
<dbReference type="EMBL" id="JBHUOZ010000001">
    <property type="protein sequence ID" value="MFD2918867.1"/>
    <property type="molecule type" value="Genomic_DNA"/>
</dbReference>